<organism evidence="1 2">
    <name type="scientific">Acrobeloides nanus</name>
    <dbReference type="NCBI Taxonomy" id="290746"/>
    <lineage>
        <taxon>Eukaryota</taxon>
        <taxon>Metazoa</taxon>
        <taxon>Ecdysozoa</taxon>
        <taxon>Nematoda</taxon>
        <taxon>Chromadorea</taxon>
        <taxon>Rhabditida</taxon>
        <taxon>Tylenchina</taxon>
        <taxon>Cephalobomorpha</taxon>
        <taxon>Cephaloboidea</taxon>
        <taxon>Cephalobidae</taxon>
        <taxon>Acrobeloides</taxon>
    </lineage>
</organism>
<sequence length="126" mass="13963">MKSAIEDNITDGVGLGRPIAAEPDLPKKILQKNVQSALASPFDGDFIIGTSAANSQMWQAGETYIEEKHENPSYGIMDLSNPKVSNKYLSEVQYFLPDMLESMAMGTANTVLKYKVEEKNEIVYNK</sequence>
<reference evidence="2" key="1">
    <citation type="submission" date="2022-11" db="UniProtKB">
        <authorList>
            <consortium name="WormBaseParasite"/>
        </authorList>
    </citation>
    <scope>IDENTIFICATION</scope>
</reference>
<evidence type="ECO:0000313" key="1">
    <source>
        <dbReference type="Proteomes" id="UP000887540"/>
    </source>
</evidence>
<keyword evidence="1" id="KW-1185">Reference proteome</keyword>
<accession>A0A914CEY7</accession>
<name>A0A914CEY7_9BILA</name>
<dbReference type="AlphaFoldDB" id="A0A914CEY7"/>
<protein>
    <submittedName>
        <fullName evidence="2">Uncharacterized protein</fullName>
    </submittedName>
</protein>
<dbReference type="WBParaSite" id="ACRNAN_scaffold1019.g27587.t1">
    <property type="protein sequence ID" value="ACRNAN_scaffold1019.g27587.t1"/>
    <property type="gene ID" value="ACRNAN_scaffold1019.g27587"/>
</dbReference>
<dbReference type="Proteomes" id="UP000887540">
    <property type="component" value="Unplaced"/>
</dbReference>
<evidence type="ECO:0000313" key="2">
    <source>
        <dbReference type="WBParaSite" id="ACRNAN_scaffold1019.g27587.t1"/>
    </source>
</evidence>
<proteinExistence type="predicted"/>